<proteinExistence type="predicted"/>
<accession>A0ABU1LVM0</accession>
<dbReference type="RefSeq" id="WP_310123336.1">
    <property type="nucleotide sequence ID" value="NZ_JAVDRP010000008.1"/>
</dbReference>
<sequence>MNDVLGFDHRDGVDLVLTKEAAATAMAVFKQKNSKNRSCLDSLAVNDEYLEFKALTMTVRPSGSLQLYFDTSYAEAACFNSIRLIAQQVHPLRNTQRANANSLP</sequence>
<dbReference type="Proteomes" id="UP001264340">
    <property type="component" value="Unassembled WGS sequence"/>
</dbReference>
<comment type="caution">
    <text evidence="1">The sequence shown here is derived from an EMBL/GenBank/DDBJ whole genome shotgun (WGS) entry which is preliminary data.</text>
</comment>
<evidence type="ECO:0000313" key="1">
    <source>
        <dbReference type="EMBL" id="MDR6410762.1"/>
    </source>
</evidence>
<protein>
    <submittedName>
        <fullName evidence="1">Uncharacterized protein</fullName>
    </submittedName>
</protein>
<dbReference type="EMBL" id="JAVDRP010000008">
    <property type="protein sequence ID" value="MDR6410762.1"/>
    <property type="molecule type" value="Genomic_DNA"/>
</dbReference>
<gene>
    <name evidence="1" type="ORF">J2804_004187</name>
</gene>
<name>A0ABU1LVM0_9BURK</name>
<reference evidence="1 2" key="1">
    <citation type="submission" date="2023-07" db="EMBL/GenBank/DDBJ databases">
        <title>Sorghum-associated microbial communities from plants grown in Nebraska, USA.</title>
        <authorList>
            <person name="Schachtman D."/>
        </authorList>
    </citation>
    <scope>NUCLEOTIDE SEQUENCE [LARGE SCALE GENOMIC DNA]</scope>
    <source>
        <strain evidence="1 2">DS1316</strain>
    </source>
</reference>
<evidence type="ECO:0000313" key="2">
    <source>
        <dbReference type="Proteomes" id="UP001264340"/>
    </source>
</evidence>
<keyword evidence="2" id="KW-1185">Reference proteome</keyword>
<organism evidence="1 2">
    <name type="scientific">Paraburkholderia terricola</name>
    <dbReference type="NCBI Taxonomy" id="169427"/>
    <lineage>
        <taxon>Bacteria</taxon>
        <taxon>Pseudomonadati</taxon>
        <taxon>Pseudomonadota</taxon>
        <taxon>Betaproteobacteria</taxon>
        <taxon>Burkholderiales</taxon>
        <taxon>Burkholderiaceae</taxon>
        <taxon>Paraburkholderia</taxon>
    </lineage>
</organism>